<dbReference type="SUPFAM" id="SSF48173">
    <property type="entry name" value="Cryptochrome/photolyase FAD-binding domain"/>
    <property type="match status" value="1"/>
</dbReference>
<dbReference type="Gene3D" id="1.10.579.10">
    <property type="entry name" value="DNA Cyclobutane Dipyrimidine Photolyase, subunit A, domain 3"/>
    <property type="match status" value="1"/>
</dbReference>
<dbReference type="Gene3D" id="1.10.10.1710">
    <property type="entry name" value="Deoxyribodipyrimidine photolyase-related"/>
    <property type="match status" value="1"/>
</dbReference>
<evidence type="ECO:0000256" key="1">
    <source>
        <dbReference type="SAM" id="MobiDB-lite"/>
    </source>
</evidence>
<proteinExistence type="predicted"/>
<dbReference type="Gene3D" id="3.40.50.620">
    <property type="entry name" value="HUPs"/>
    <property type="match status" value="1"/>
</dbReference>
<dbReference type="GO" id="GO:0016829">
    <property type="term" value="F:lyase activity"/>
    <property type="evidence" value="ECO:0007669"/>
    <property type="project" value="UniProtKB-KW"/>
</dbReference>
<dbReference type="PANTHER" id="PTHR38657">
    <property type="entry name" value="SLR1343 PROTEIN"/>
    <property type="match status" value="1"/>
</dbReference>
<dbReference type="Gene3D" id="1.25.40.80">
    <property type="match status" value="1"/>
</dbReference>
<dbReference type="PANTHER" id="PTHR38657:SF1">
    <property type="entry name" value="SLR1343 PROTEIN"/>
    <property type="match status" value="1"/>
</dbReference>
<organism evidence="2">
    <name type="scientific">uncultured Nocardioidaceae bacterium</name>
    <dbReference type="NCBI Taxonomy" id="253824"/>
    <lineage>
        <taxon>Bacteria</taxon>
        <taxon>Bacillati</taxon>
        <taxon>Actinomycetota</taxon>
        <taxon>Actinomycetes</taxon>
        <taxon>Propionibacteriales</taxon>
        <taxon>Nocardioidaceae</taxon>
        <taxon>environmental samples</taxon>
    </lineage>
</organism>
<feature type="compositionally biased region" description="Basic and acidic residues" evidence="1">
    <location>
        <begin position="163"/>
        <end position="177"/>
    </location>
</feature>
<dbReference type="Pfam" id="PF04244">
    <property type="entry name" value="DPRP"/>
    <property type="match status" value="1"/>
</dbReference>
<sequence length="507" mass="57551">MGVPTRWLFGDQLGPHFTDDHDGPFLVVESAAVLRRKRFHRQKAHLVFSAMRHRVAELEASGREVRFVRADTYREALGQVDGPLEVMQPTSFAAVRLVERLAQERELHRLPARGFMTSRDEFTRWVAGLGNRRLLMEDYYRDARRRFGVLLDDGGGPAGGRWNYDHENREPPPRGRETLGVPEPWFPQEDEIDEGVRRDLDAMAADGTRFVGRDGPRLFAATAEEARTALDAFVTDRLPSFGAHEDAMLAKDPWLAHSMLSAAYNLGLLDPAEAVSRVEAAWRDGSVPLQSAEGYVRQVIGWREYMWHLYWHFGDDYRNANELGHDEPVPDWFDDLDAGATDARCLSDVLGGVAERAWVHHIPRLMVLGGYALQRGWNPRKLAEWFHYSFVDGYDWVMTANVVGMSQHADGGLMTTKPYTSGGAYINRMSDYCGDCVFDPKVRVGDNACPYTAGYWWFMNRHRELFSANPRMRRPLQGLDRLSDVEALLAQEDQRGSRPPTAASRPS</sequence>
<dbReference type="EMBL" id="CADCUH010000063">
    <property type="protein sequence ID" value="CAA9333081.1"/>
    <property type="molecule type" value="Genomic_DNA"/>
</dbReference>
<dbReference type="InterPro" id="IPR014729">
    <property type="entry name" value="Rossmann-like_a/b/a_fold"/>
</dbReference>
<protein>
    <submittedName>
        <fullName evidence="2">Deoxyribodipyrimidine photolyase</fullName>
    </submittedName>
</protein>
<dbReference type="InterPro" id="IPR052551">
    <property type="entry name" value="UV-DNA_repair_photolyase"/>
</dbReference>
<name>A0A6J4LMI9_9ACTN</name>
<gene>
    <name evidence="2" type="ORF">AVDCRST_MAG36-1037</name>
</gene>
<evidence type="ECO:0000313" key="2">
    <source>
        <dbReference type="EMBL" id="CAA9333081.1"/>
    </source>
</evidence>
<dbReference type="InterPro" id="IPR036134">
    <property type="entry name" value="Crypto/Photolyase_FAD-like_sf"/>
</dbReference>
<dbReference type="AlphaFoldDB" id="A0A6J4LMI9"/>
<feature type="region of interest" description="Disordered" evidence="1">
    <location>
        <begin position="161"/>
        <end position="187"/>
    </location>
</feature>
<dbReference type="InterPro" id="IPR007357">
    <property type="entry name" value="PhrB-like"/>
</dbReference>
<accession>A0A6J4LMI9</accession>
<keyword evidence="2" id="KW-0456">Lyase</keyword>
<reference evidence="2" key="1">
    <citation type="submission" date="2020-02" db="EMBL/GenBank/DDBJ databases">
        <authorList>
            <person name="Meier V. D."/>
        </authorList>
    </citation>
    <scope>NUCLEOTIDE SEQUENCE</scope>
    <source>
        <strain evidence="2">AVDCRST_MAG36</strain>
    </source>
</reference>